<keyword evidence="4 6" id="KW-1133">Transmembrane helix</keyword>
<dbReference type="SUPFAM" id="SSF103473">
    <property type="entry name" value="MFS general substrate transporter"/>
    <property type="match status" value="1"/>
</dbReference>
<dbReference type="PANTHER" id="PTHR43791">
    <property type="entry name" value="PERMEASE-RELATED"/>
    <property type="match status" value="1"/>
</dbReference>
<evidence type="ECO:0000256" key="3">
    <source>
        <dbReference type="ARBA" id="ARBA00022692"/>
    </source>
</evidence>
<keyword evidence="3 6" id="KW-0812">Transmembrane</keyword>
<feature type="domain" description="Major facilitator superfamily (MFS) profile" evidence="7">
    <location>
        <begin position="87"/>
        <end position="495"/>
    </location>
</feature>
<dbReference type="AlphaFoldDB" id="A0A9P6XI03"/>
<feature type="transmembrane region" description="Helical" evidence="6">
    <location>
        <begin position="215"/>
        <end position="235"/>
    </location>
</feature>
<feature type="transmembrane region" description="Helical" evidence="6">
    <location>
        <begin position="347"/>
        <end position="371"/>
    </location>
</feature>
<feature type="transmembrane region" description="Helical" evidence="6">
    <location>
        <begin position="180"/>
        <end position="203"/>
    </location>
</feature>
<comment type="subcellular location">
    <subcellularLocation>
        <location evidence="1">Membrane</location>
        <topology evidence="1">Multi-pass membrane protein</topology>
    </subcellularLocation>
</comment>
<dbReference type="OrthoDB" id="6730379at2759"/>
<feature type="transmembrane region" description="Helical" evidence="6">
    <location>
        <begin position="378"/>
        <end position="400"/>
    </location>
</feature>
<dbReference type="InterPro" id="IPR020846">
    <property type="entry name" value="MFS_dom"/>
</dbReference>
<dbReference type="Gene3D" id="1.20.1250.20">
    <property type="entry name" value="MFS general substrate transporter like domains"/>
    <property type="match status" value="2"/>
</dbReference>
<keyword evidence="5 6" id="KW-0472">Membrane</keyword>
<gene>
    <name evidence="8" type="ORF">G6F64_001662</name>
</gene>
<organism evidence="8 9">
    <name type="scientific">Rhizopus oryzae</name>
    <name type="common">Mucormycosis agent</name>
    <name type="synonym">Rhizopus arrhizus var. delemar</name>
    <dbReference type="NCBI Taxonomy" id="64495"/>
    <lineage>
        <taxon>Eukaryota</taxon>
        <taxon>Fungi</taxon>
        <taxon>Fungi incertae sedis</taxon>
        <taxon>Mucoromycota</taxon>
        <taxon>Mucoromycotina</taxon>
        <taxon>Mucoromycetes</taxon>
        <taxon>Mucorales</taxon>
        <taxon>Mucorineae</taxon>
        <taxon>Rhizopodaceae</taxon>
        <taxon>Rhizopus</taxon>
    </lineage>
</organism>
<keyword evidence="9" id="KW-1185">Reference proteome</keyword>
<feature type="transmembrane region" description="Helical" evidence="6">
    <location>
        <begin position="150"/>
        <end position="168"/>
    </location>
</feature>
<protein>
    <recommendedName>
        <fullName evidence="7">Major facilitator superfamily (MFS) profile domain-containing protein</fullName>
    </recommendedName>
</protein>
<dbReference type="Pfam" id="PF07690">
    <property type="entry name" value="MFS_1"/>
    <property type="match status" value="1"/>
</dbReference>
<evidence type="ECO:0000313" key="9">
    <source>
        <dbReference type="Proteomes" id="UP000716291"/>
    </source>
</evidence>
<dbReference type="Proteomes" id="UP000716291">
    <property type="component" value="Unassembled WGS sequence"/>
</dbReference>
<evidence type="ECO:0000256" key="2">
    <source>
        <dbReference type="ARBA" id="ARBA00022448"/>
    </source>
</evidence>
<dbReference type="EMBL" id="JAANQT010000132">
    <property type="protein sequence ID" value="KAG1314200.1"/>
    <property type="molecule type" value="Genomic_DNA"/>
</dbReference>
<feature type="transmembrane region" description="Helical" evidence="6">
    <location>
        <begin position="465"/>
        <end position="487"/>
    </location>
</feature>
<accession>A0A9P6XI03</accession>
<feature type="transmembrane region" description="Helical" evidence="6">
    <location>
        <begin position="437"/>
        <end position="459"/>
    </location>
</feature>
<feature type="transmembrane region" description="Helical" evidence="6">
    <location>
        <begin position="120"/>
        <end position="138"/>
    </location>
</feature>
<sequence>MTEKTEYTTALHGSVQEVYASSEEKIETGSSETVVREETIVTDVIELNEKSHVVEQQQEIDVNGVQHNFVRSNEESRLVRKLDFIYVMPFIAVLNFLQFFDKSALNYSAAMGIRADTGLVGDQFSWLGSIFYLGYLLFQVPSSYFIQKFPLSKYVGSLIILWGLVLLLTHKAHNFSQLAALRFLLGFFEAGIYPSCVMLISALYRRSEQSGRIGVIYMCNGIAMILGGLISYGIAQLHSHGLTPWQWIMIILGAVTMAFGILCFFFMLDNPKDKVLKLSPEEEKIVDKRTVDNAVIKTKEFKMSHVYESLKEGRYYAFNFISLLINLQNSALGTFNTTITAGFGFSSLQAILLTIPCGVATCLFILIAVWINRRHGHTLILGCVFLAIAILGLILLLVIPVQRVKLVGLVLVWSYCASFVMLLTSIANNVTGYTKKIFYSSSLMVFYTLGNFIGPFMMVSKQAPLYIGGMIGYIVADAICIVLFLYARWTMVKKNRERLMSSAKIQVVDDMTDVENTNFIYRP</sequence>
<evidence type="ECO:0000256" key="1">
    <source>
        <dbReference type="ARBA" id="ARBA00004141"/>
    </source>
</evidence>
<feature type="transmembrane region" description="Helical" evidence="6">
    <location>
        <begin position="247"/>
        <end position="268"/>
    </location>
</feature>
<dbReference type="PROSITE" id="PS50850">
    <property type="entry name" value="MFS"/>
    <property type="match status" value="1"/>
</dbReference>
<feature type="transmembrane region" description="Helical" evidence="6">
    <location>
        <begin position="315"/>
        <end position="335"/>
    </location>
</feature>
<evidence type="ECO:0000259" key="7">
    <source>
        <dbReference type="PROSITE" id="PS50850"/>
    </source>
</evidence>
<feature type="transmembrane region" description="Helical" evidence="6">
    <location>
        <begin position="406"/>
        <end position="425"/>
    </location>
</feature>
<dbReference type="GO" id="GO:0016020">
    <property type="term" value="C:membrane"/>
    <property type="evidence" value="ECO:0007669"/>
    <property type="project" value="UniProtKB-SubCell"/>
</dbReference>
<evidence type="ECO:0000256" key="5">
    <source>
        <dbReference type="ARBA" id="ARBA00023136"/>
    </source>
</evidence>
<keyword evidence="2" id="KW-0813">Transport</keyword>
<proteinExistence type="predicted"/>
<dbReference type="InterPro" id="IPR036259">
    <property type="entry name" value="MFS_trans_sf"/>
</dbReference>
<evidence type="ECO:0000313" key="8">
    <source>
        <dbReference type="EMBL" id="KAG1314200.1"/>
    </source>
</evidence>
<evidence type="ECO:0000256" key="4">
    <source>
        <dbReference type="ARBA" id="ARBA00022989"/>
    </source>
</evidence>
<name>A0A9P6XI03_RHIOR</name>
<evidence type="ECO:0000256" key="6">
    <source>
        <dbReference type="SAM" id="Phobius"/>
    </source>
</evidence>
<dbReference type="PANTHER" id="PTHR43791:SF81">
    <property type="entry name" value="TRANSPORTER, PUTATIVE (AFU_ORTHOLOGUE AFUA_7G01190)-RELATED"/>
    <property type="match status" value="1"/>
</dbReference>
<feature type="transmembrane region" description="Helical" evidence="6">
    <location>
        <begin position="82"/>
        <end position="100"/>
    </location>
</feature>
<dbReference type="GO" id="GO:0022857">
    <property type="term" value="F:transmembrane transporter activity"/>
    <property type="evidence" value="ECO:0007669"/>
    <property type="project" value="InterPro"/>
</dbReference>
<dbReference type="InterPro" id="IPR011701">
    <property type="entry name" value="MFS"/>
</dbReference>
<comment type="caution">
    <text evidence="8">The sequence shown here is derived from an EMBL/GenBank/DDBJ whole genome shotgun (WGS) entry which is preliminary data.</text>
</comment>
<reference evidence="8" key="1">
    <citation type="journal article" date="2020" name="Microb. Genom.">
        <title>Genetic diversity of clinical and environmental Mucorales isolates obtained from an investigation of mucormycosis cases among solid organ transplant recipients.</title>
        <authorList>
            <person name="Nguyen M.H."/>
            <person name="Kaul D."/>
            <person name="Muto C."/>
            <person name="Cheng S.J."/>
            <person name="Richter R.A."/>
            <person name="Bruno V.M."/>
            <person name="Liu G."/>
            <person name="Beyhan S."/>
            <person name="Sundermann A.J."/>
            <person name="Mounaud S."/>
            <person name="Pasculle A.W."/>
            <person name="Nierman W.C."/>
            <person name="Driscoll E."/>
            <person name="Cumbie R."/>
            <person name="Clancy C.J."/>
            <person name="Dupont C.L."/>
        </authorList>
    </citation>
    <scope>NUCLEOTIDE SEQUENCE</scope>
    <source>
        <strain evidence="8">GL11</strain>
    </source>
</reference>